<dbReference type="GO" id="GO:0015721">
    <property type="term" value="P:bile acid and bile salt transport"/>
    <property type="evidence" value="ECO:0007669"/>
    <property type="project" value="UniProtKB-ARBA"/>
</dbReference>
<dbReference type="RefSeq" id="WP_216129150.1">
    <property type="nucleotide sequence ID" value="NZ_CP064782.1"/>
</dbReference>
<keyword evidence="6 11" id="KW-0812">Transmembrane</keyword>
<evidence type="ECO:0000259" key="12">
    <source>
        <dbReference type="Pfam" id="PF25885"/>
    </source>
</evidence>
<dbReference type="Pfam" id="PF25885">
    <property type="entry name" value="HH_EMRA"/>
    <property type="match status" value="1"/>
</dbReference>
<feature type="coiled-coil region" evidence="9">
    <location>
        <begin position="99"/>
        <end position="178"/>
    </location>
</feature>
<evidence type="ECO:0000313" key="13">
    <source>
        <dbReference type="EMBL" id="QWT48370.1"/>
    </source>
</evidence>
<comment type="similarity">
    <text evidence="2">Belongs to the membrane fusion protein (MFP) (TC 8.A.1) family.</text>
</comment>
<dbReference type="GO" id="GO:0046677">
    <property type="term" value="P:response to antibiotic"/>
    <property type="evidence" value="ECO:0007669"/>
    <property type="project" value="UniProtKB-ARBA"/>
</dbReference>
<evidence type="ECO:0000313" key="14">
    <source>
        <dbReference type="Proteomes" id="UP000683428"/>
    </source>
</evidence>
<evidence type="ECO:0000256" key="6">
    <source>
        <dbReference type="ARBA" id="ARBA00022692"/>
    </source>
</evidence>
<feature type="domain" description="Multidrug export protein EmrA/FarA alpha-helical hairpin" evidence="12">
    <location>
        <begin position="94"/>
        <end position="214"/>
    </location>
</feature>
<dbReference type="GO" id="GO:1990961">
    <property type="term" value="P:xenobiotic detoxification by transmembrane export across the plasma membrane"/>
    <property type="evidence" value="ECO:0007669"/>
    <property type="project" value="UniProtKB-ARBA"/>
</dbReference>
<accession>A0A975SL77</accession>
<keyword evidence="3" id="KW-0813">Transport</keyword>
<dbReference type="AlphaFoldDB" id="A0A975SL77"/>
<evidence type="ECO:0000256" key="9">
    <source>
        <dbReference type="SAM" id="Coils"/>
    </source>
</evidence>
<sequence>MEANQKPSAPVAPDQARRRRLLLSLTTAAALVAVAYGAYWGLYARHFESTDDAYVAGNLIQLTPQVAGTVVSINADDTDRVEAGQAVIKLDPADTKVAMDQAESQLAQAVRDVRGLYANTSQLEANVAQRQADLDKAQADLGRRDKLGTSGAVSGEELAHAKDQVKSAAAALAAAQEALAANQAQVDNTKIATHPTVAKAAAHFEEAYLAYHRTIIPAPVTGQVARRAVQVGQRVAPGTPLLAIVPLEHLWVDANFKEVQLRKMRIGQPVTLSADIYGGKVSYHGKVVGLGAGTGAAFALLPAQNATGNWIKVVQRVPVRVSLDAKELQQHPLRVGLSMEAEVDTRDDSGAPVAQAPRSESTYATSVYETQLKEADARIQAIIAANGGAKAKTKAPGAQPHA</sequence>
<dbReference type="PANTHER" id="PTHR30386">
    <property type="entry name" value="MEMBRANE FUSION SUBUNIT OF EMRAB-TOLC MULTIDRUG EFFLUX PUMP"/>
    <property type="match status" value="1"/>
</dbReference>
<dbReference type="InterPro" id="IPR058633">
    <property type="entry name" value="EmrA/FarA_HH"/>
</dbReference>
<keyword evidence="14" id="KW-1185">Reference proteome</keyword>
<evidence type="ECO:0000256" key="10">
    <source>
        <dbReference type="SAM" id="MobiDB-lite"/>
    </source>
</evidence>
<evidence type="ECO:0000256" key="1">
    <source>
        <dbReference type="ARBA" id="ARBA00004377"/>
    </source>
</evidence>
<evidence type="ECO:0000256" key="5">
    <source>
        <dbReference type="ARBA" id="ARBA00022519"/>
    </source>
</evidence>
<dbReference type="Proteomes" id="UP000683428">
    <property type="component" value="Chromosome"/>
</dbReference>
<keyword evidence="4" id="KW-1003">Cell membrane</keyword>
<evidence type="ECO:0000256" key="2">
    <source>
        <dbReference type="ARBA" id="ARBA00009477"/>
    </source>
</evidence>
<dbReference type="InterPro" id="IPR050739">
    <property type="entry name" value="MFP"/>
</dbReference>
<dbReference type="GO" id="GO:0005886">
    <property type="term" value="C:plasma membrane"/>
    <property type="evidence" value="ECO:0007669"/>
    <property type="project" value="UniProtKB-SubCell"/>
</dbReference>
<dbReference type="EMBL" id="CP064782">
    <property type="protein sequence ID" value="QWT48370.1"/>
    <property type="molecule type" value="Genomic_DNA"/>
</dbReference>
<proteinExistence type="inferred from homology"/>
<keyword evidence="5" id="KW-0997">Cell inner membrane</keyword>
<feature type="transmembrane region" description="Helical" evidence="11">
    <location>
        <begin position="21"/>
        <end position="42"/>
    </location>
</feature>
<keyword evidence="8 11" id="KW-0472">Membrane</keyword>
<reference evidence="13" key="1">
    <citation type="submission" date="2020-11" db="EMBL/GenBank/DDBJ databases">
        <title>Azospira inquinata sp. nov.</title>
        <authorList>
            <person name="Moe W.M."/>
            <person name="Mikes M.C."/>
        </authorList>
    </citation>
    <scope>NUCLEOTIDE SEQUENCE</scope>
    <source>
        <strain evidence="13">Azo-3</strain>
    </source>
</reference>
<organism evidence="13 14">
    <name type="scientific">Azospira inquinata</name>
    <dbReference type="NCBI Taxonomy" id="2785627"/>
    <lineage>
        <taxon>Bacteria</taxon>
        <taxon>Pseudomonadati</taxon>
        <taxon>Pseudomonadota</taxon>
        <taxon>Betaproteobacteria</taxon>
        <taxon>Rhodocyclales</taxon>
        <taxon>Rhodocyclaceae</taxon>
        <taxon>Azospira</taxon>
    </lineage>
</organism>
<dbReference type="KEGG" id="aiq:Azoinq_10945"/>
<name>A0A975SL77_9RHOO</name>
<keyword evidence="7 11" id="KW-1133">Transmembrane helix</keyword>
<keyword evidence="9" id="KW-0175">Coiled coil</keyword>
<dbReference type="PANTHER" id="PTHR30386:SF19">
    <property type="entry name" value="MULTIDRUG EXPORT PROTEIN EMRA-RELATED"/>
    <property type="match status" value="1"/>
</dbReference>
<dbReference type="FunFam" id="2.40.30.170:FF:000003">
    <property type="entry name" value="Multidrug resistance protein A"/>
    <property type="match status" value="1"/>
</dbReference>
<gene>
    <name evidence="13" type="ORF">Azoinq_10945</name>
</gene>
<evidence type="ECO:0000256" key="11">
    <source>
        <dbReference type="SAM" id="Phobius"/>
    </source>
</evidence>
<feature type="region of interest" description="Disordered" evidence="10">
    <location>
        <begin position="339"/>
        <end position="362"/>
    </location>
</feature>
<protein>
    <submittedName>
        <fullName evidence="13">HlyD family efflux transporter periplasmic adaptor subunit</fullName>
    </submittedName>
</protein>
<evidence type="ECO:0000256" key="7">
    <source>
        <dbReference type="ARBA" id="ARBA00022989"/>
    </source>
</evidence>
<evidence type="ECO:0000256" key="8">
    <source>
        <dbReference type="ARBA" id="ARBA00023136"/>
    </source>
</evidence>
<comment type="subcellular location">
    <subcellularLocation>
        <location evidence="1">Cell inner membrane</location>
        <topology evidence="1">Single-pass membrane protein</topology>
    </subcellularLocation>
</comment>
<evidence type="ECO:0000256" key="4">
    <source>
        <dbReference type="ARBA" id="ARBA00022475"/>
    </source>
</evidence>
<evidence type="ECO:0000256" key="3">
    <source>
        <dbReference type="ARBA" id="ARBA00022448"/>
    </source>
</evidence>